<keyword evidence="4" id="KW-0282">Flagellum</keyword>
<keyword evidence="8" id="KW-0175">Coiled coil</keyword>
<reference evidence="12" key="3">
    <citation type="submission" date="2016-06" db="EMBL/GenBank/DDBJ databases">
        <title>The genome of a short-lived fish provides insights into sex chromosome evolution and the genetic control of aging.</title>
        <authorList>
            <person name="Reichwald K."/>
            <person name="Felder M."/>
            <person name="Petzold A."/>
            <person name="Koch P."/>
            <person name="Groth M."/>
            <person name="Platzer M."/>
        </authorList>
    </citation>
    <scope>NUCLEOTIDE SEQUENCE</scope>
    <source>
        <tissue evidence="12">Brain</tissue>
    </source>
</reference>
<proteinExistence type="predicted"/>
<dbReference type="KEGG" id="nfu:107379170"/>
<reference evidence="12" key="2">
    <citation type="submission" date="2016-05" db="EMBL/GenBank/DDBJ databases">
        <authorList>
            <person name="Lavstsen T."/>
            <person name="Jespersen J.S."/>
        </authorList>
    </citation>
    <scope>NUCLEOTIDE SEQUENCE</scope>
    <source>
        <tissue evidence="12">Brain</tissue>
    </source>
</reference>
<dbReference type="EMBL" id="HADY01006180">
    <property type="protein sequence ID" value="SBP44665.1"/>
    <property type="molecule type" value="Transcribed_RNA"/>
</dbReference>
<dbReference type="Proteomes" id="UP000822369">
    <property type="component" value="Chromosome 3"/>
</dbReference>
<dbReference type="PANTHER" id="PTHR12086:SF12">
    <property type="entry name" value="EF-HAND DOMAIN-CONTAINING FAMILY MEMBER B"/>
    <property type="match status" value="1"/>
</dbReference>
<evidence type="ECO:0000256" key="2">
    <source>
        <dbReference type="ARBA" id="ARBA00022490"/>
    </source>
</evidence>
<evidence type="ECO:0000256" key="3">
    <source>
        <dbReference type="ARBA" id="ARBA00022737"/>
    </source>
</evidence>
<evidence type="ECO:0000313" key="14">
    <source>
        <dbReference type="Proteomes" id="UP000694548"/>
    </source>
</evidence>
<keyword evidence="6" id="KW-0206">Cytoskeleton</keyword>
<dbReference type="InterPro" id="IPR011992">
    <property type="entry name" value="EF-hand-dom_pair"/>
</dbReference>
<dbReference type="SUPFAM" id="SSF47473">
    <property type="entry name" value="EF-hand"/>
    <property type="match status" value="1"/>
</dbReference>
<dbReference type="Pfam" id="PF13499">
    <property type="entry name" value="EF-hand_7"/>
    <property type="match status" value="1"/>
</dbReference>
<feature type="region of interest" description="Disordered" evidence="9">
    <location>
        <begin position="1"/>
        <end position="26"/>
    </location>
</feature>
<reference evidence="13" key="5">
    <citation type="submission" date="2025-05" db="UniProtKB">
        <authorList>
            <consortium name="Ensembl"/>
        </authorList>
    </citation>
    <scope>IDENTIFICATION</scope>
</reference>
<evidence type="ECO:0000313" key="11">
    <source>
        <dbReference type="EMBL" id="KAF7226595.1"/>
    </source>
</evidence>
<dbReference type="SMART" id="SM00054">
    <property type="entry name" value="EFh"/>
    <property type="match status" value="2"/>
</dbReference>
<dbReference type="PANTHER" id="PTHR12086">
    <property type="entry name" value="EF-HAND DOMAIN C-TERMINAL CONTAINING PROTEIN"/>
    <property type="match status" value="1"/>
</dbReference>
<evidence type="ECO:0000256" key="4">
    <source>
        <dbReference type="ARBA" id="ARBA00022846"/>
    </source>
</evidence>
<reference evidence="11" key="4">
    <citation type="submission" date="2020-03" db="EMBL/GenBank/DDBJ databases">
        <title>Intra-Species Differences in Population Size shape Life History and Genome Evolution.</title>
        <authorList>
            <person name="Willemsen D."/>
            <person name="Cui R."/>
            <person name="Valenzano D.R."/>
        </authorList>
    </citation>
    <scope>NUCLEOTIDE SEQUENCE</scope>
    <source>
        <strain evidence="11">GRZ</strain>
        <tissue evidence="11">Whole</tissue>
    </source>
</reference>
<organism evidence="12">
    <name type="scientific">Nothobranchius furzeri</name>
    <name type="common">Turquoise killifish</name>
    <dbReference type="NCBI Taxonomy" id="105023"/>
    <lineage>
        <taxon>Eukaryota</taxon>
        <taxon>Metazoa</taxon>
        <taxon>Chordata</taxon>
        <taxon>Craniata</taxon>
        <taxon>Vertebrata</taxon>
        <taxon>Euteleostomi</taxon>
        <taxon>Actinopterygii</taxon>
        <taxon>Neopterygii</taxon>
        <taxon>Teleostei</taxon>
        <taxon>Neoteleostei</taxon>
        <taxon>Acanthomorphata</taxon>
        <taxon>Ovalentaria</taxon>
        <taxon>Atherinomorphae</taxon>
        <taxon>Cyprinodontiformes</taxon>
        <taxon>Nothobranchiidae</taxon>
        <taxon>Nothobranchius</taxon>
    </lineage>
</organism>
<evidence type="ECO:0000256" key="8">
    <source>
        <dbReference type="SAM" id="Coils"/>
    </source>
</evidence>
<dbReference type="PROSITE" id="PS50222">
    <property type="entry name" value="EF_HAND_2"/>
    <property type="match status" value="2"/>
</dbReference>
<evidence type="ECO:0000313" key="13">
    <source>
        <dbReference type="Ensembl" id="ENSNFUP00015018939.1"/>
    </source>
</evidence>
<gene>
    <name evidence="12" type="primary">EFHB</name>
    <name evidence="11 13" type="synonym">efhb</name>
    <name evidence="11" type="ORF">G4P62_005450</name>
</gene>
<feature type="compositionally biased region" description="Polar residues" evidence="9">
    <location>
        <begin position="1"/>
        <end position="10"/>
    </location>
</feature>
<keyword evidence="3" id="KW-0677">Repeat</keyword>
<dbReference type="EMBL" id="JAAVVJ010000003">
    <property type="protein sequence ID" value="KAF7226595.1"/>
    <property type="molecule type" value="Genomic_DNA"/>
</dbReference>
<dbReference type="Proteomes" id="UP000694548">
    <property type="component" value="Chromosome sgr05"/>
</dbReference>
<evidence type="ECO:0000256" key="7">
    <source>
        <dbReference type="ARBA" id="ARBA00023273"/>
    </source>
</evidence>
<keyword evidence="7" id="KW-0966">Cell projection</keyword>
<dbReference type="CDD" id="cd00051">
    <property type="entry name" value="EFh"/>
    <property type="match status" value="1"/>
</dbReference>
<dbReference type="GeneID" id="107379170"/>
<accession>A0A1A7ZRQ2</accession>
<keyword evidence="2" id="KW-0963">Cytoplasm</keyword>
<dbReference type="InterPro" id="IPR040193">
    <property type="entry name" value="EFHC1/EFHC2/EFHB"/>
</dbReference>
<keyword evidence="5" id="KW-0969">Cilium</keyword>
<protein>
    <submittedName>
        <fullName evidence="11 13">EF-hand domain family member B</fullName>
    </submittedName>
    <submittedName>
        <fullName evidence="12">EF-hand domain family, member B</fullName>
    </submittedName>
</protein>
<dbReference type="Pfam" id="PF25325">
    <property type="entry name" value="EF-hand_EFHB_C"/>
    <property type="match status" value="1"/>
</dbReference>
<dbReference type="CTD" id="151651"/>
<evidence type="ECO:0000256" key="5">
    <source>
        <dbReference type="ARBA" id="ARBA00023069"/>
    </source>
</evidence>
<feature type="domain" description="EF-hand" evidence="10">
    <location>
        <begin position="347"/>
        <end position="382"/>
    </location>
</feature>
<dbReference type="InterPro" id="IPR002048">
    <property type="entry name" value="EF_hand_dom"/>
</dbReference>
<evidence type="ECO:0000256" key="6">
    <source>
        <dbReference type="ARBA" id="ARBA00023212"/>
    </source>
</evidence>
<dbReference type="Gene3D" id="1.10.238.10">
    <property type="entry name" value="EF-hand"/>
    <property type="match status" value="1"/>
</dbReference>
<dbReference type="OrthoDB" id="2096280at2759"/>
<evidence type="ECO:0000256" key="9">
    <source>
        <dbReference type="SAM" id="MobiDB-lite"/>
    </source>
</evidence>
<dbReference type="OMA" id="DCIRPIY"/>
<evidence type="ECO:0000256" key="1">
    <source>
        <dbReference type="ARBA" id="ARBA00004611"/>
    </source>
</evidence>
<comment type="subcellular location">
    <subcellularLocation>
        <location evidence="1">Cytoplasm</location>
        <location evidence="1">Cytoskeleton</location>
        <location evidence="1">Flagellum axoneme</location>
    </subcellularLocation>
</comment>
<dbReference type="GeneTree" id="ENSGT00530000063528"/>
<dbReference type="Ensembl" id="ENSNFUT00015019827.1">
    <property type="protein sequence ID" value="ENSNFUP00015018939.1"/>
    <property type="gene ID" value="ENSNFUG00015009106.1"/>
</dbReference>
<reference evidence="13" key="1">
    <citation type="submission" date="2014-08" db="EMBL/GenBank/DDBJ databases">
        <authorList>
            <person name="Senf B."/>
            <person name="Petzold A."/>
            <person name="Downie B.R."/>
            <person name="Koch P."/>
            <person name="Platzer M."/>
        </authorList>
    </citation>
    <scope>NUCLEOTIDE SEQUENCE [LARGE SCALE GENOMIC DNA]</scope>
    <source>
        <strain evidence="13">GRZ</strain>
    </source>
</reference>
<sequence>MSFTDGNPSNRPKFEDKSLKMQRAGKLKPLGDRAECCLQEMPCPPTPPDVKKYRNSILPEPGAIRVHHGKANDPDVASTLVHGIKTKRSDTIERLFHPPENSFQQKLEELNKSASRKNAQLGRSREQHGGLPAWYDEKTTFGVKTIKGQGIRELLNPPKTEEELKREAQEGHDAYIHSHSSYFVGEKMDRKYNRSHFDKDATFGLQTPHFRDGRNVGKSLRWLGEPLKFYNPNPAWERSGTEEKLAEQYGIVTRSRRKNALNLPPEHSFGNVHSPDEYGIKDILHHSEPGQEKQHNNVSAIRNQLKAINFNNFPSLLKAFQHYDKEGKGRIDRDDLRSVCREFHLNVNEVVLDGLMDLCDTDKTGLISFVAFGNFLTWKEMMPIDRRDQYLLTGEHPVDTDGKQTSAEPFSSESLIKPEDLEPIKPGSPLKTVKTIRTARTAPGHFLTSASLTVANKLLTSNSRTYGIRSEHSAPRISKTSGTISNKCTVADLLHPSIYALHGIHEEDLRCPRTKEEIVEIFGNIPEETFEEAWKLATMNHPNGEVSIEVLCTTLKDIKAM</sequence>
<feature type="coiled-coil region" evidence="8">
    <location>
        <begin position="100"/>
        <end position="127"/>
    </location>
</feature>
<name>A0A1A7ZRQ2_NOTFU</name>
<dbReference type="InterPro" id="IPR057428">
    <property type="entry name" value="EFHB_EF-hand_C"/>
</dbReference>
<keyword evidence="14" id="KW-1185">Reference proteome</keyword>
<dbReference type="GO" id="GO:0005509">
    <property type="term" value="F:calcium ion binding"/>
    <property type="evidence" value="ECO:0007669"/>
    <property type="project" value="InterPro"/>
</dbReference>
<dbReference type="AlphaFoldDB" id="A0A1A7ZRQ2"/>
<evidence type="ECO:0000259" key="10">
    <source>
        <dbReference type="PROSITE" id="PS50222"/>
    </source>
</evidence>
<feature type="domain" description="EF-hand" evidence="10">
    <location>
        <begin position="311"/>
        <end position="346"/>
    </location>
</feature>
<evidence type="ECO:0000313" key="12">
    <source>
        <dbReference type="EMBL" id="SBP44665.1"/>
    </source>
</evidence>
<dbReference type="RefSeq" id="XP_015805272.3">
    <property type="nucleotide sequence ID" value="XM_015949786.3"/>
</dbReference>